<feature type="compositionally biased region" description="Basic and acidic residues" evidence="1">
    <location>
        <begin position="129"/>
        <end position="138"/>
    </location>
</feature>
<name>A0A645GSR9_9ZZZZ</name>
<feature type="transmembrane region" description="Helical" evidence="2">
    <location>
        <begin position="6"/>
        <end position="27"/>
    </location>
</feature>
<keyword evidence="2" id="KW-0472">Membrane</keyword>
<accession>A0A645GSR9</accession>
<evidence type="ECO:0000256" key="1">
    <source>
        <dbReference type="SAM" id="MobiDB-lite"/>
    </source>
</evidence>
<protein>
    <submittedName>
        <fullName evidence="3">Uncharacterized protein</fullName>
    </submittedName>
</protein>
<organism evidence="3">
    <name type="scientific">bioreactor metagenome</name>
    <dbReference type="NCBI Taxonomy" id="1076179"/>
    <lineage>
        <taxon>unclassified sequences</taxon>
        <taxon>metagenomes</taxon>
        <taxon>ecological metagenomes</taxon>
    </lineage>
</organism>
<evidence type="ECO:0000313" key="3">
    <source>
        <dbReference type="EMBL" id="MPN29266.1"/>
    </source>
</evidence>
<gene>
    <name evidence="3" type="ORF">SDC9_176718</name>
</gene>
<feature type="compositionally biased region" description="Basic residues" evidence="1">
    <location>
        <begin position="116"/>
        <end position="128"/>
    </location>
</feature>
<feature type="transmembrane region" description="Helical" evidence="2">
    <location>
        <begin position="76"/>
        <end position="94"/>
    </location>
</feature>
<feature type="region of interest" description="Disordered" evidence="1">
    <location>
        <begin position="109"/>
        <end position="138"/>
    </location>
</feature>
<feature type="transmembrane region" description="Helical" evidence="2">
    <location>
        <begin position="48"/>
        <end position="64"/>
    </location>
</feature>
<evidence type="ECO:0000256" key="2">
    <source>
        <dbReference type="SAM" id="Phobius"/>
    </source>
</evidence>
<reference evidence="3" key="1">
    <citation type="submission" date="2019-08" db="EMBL/GenBank/DDBJ databases">
        <authorList>
            <person name="Kucharzyk K."/>
            <person name="Murdoch R.W."/>
            <person name="Higgins S."/>
            <person name="Loffler F."/>
        </authorList>
    </citation>
    <scope>NUCLEOTIDE SEQUENCE</scope>
</reference>
<keyword evidence="2" id="KW-1133">Transmembrane helix</keyword>
<sequence>MQLQSLLMNALRILLYCLVFWSLVFWLMSRLRVPERYLEGMPIIGRNIIVVALILLVAAIQLLFNSHWRAAVDSHWWTFQIDWYIAFFIVLKLVDSMRIRTKAGKAEAAEREAKRMQGKKAQPTHKRVRDKDSRRSLG</sequence>
<keyword evidence="2" id="KW-0812">Transmembrane</keyword>
<dbReference type="AlphaFoldDB" id="A0A645GSR9"/>
<proteinExistence type="predicted"/>
<comment type="caution">
    <text evidence="3">The sequence shown here is derived from an EMBL/GenBank/DDBJ whole genome shotgun (WGS) entry which is preliminary data.</text>
</comment>
<dbReference type="EMBL" id="VSSQ01079875">
    <property type="protein sequence ID" value="MPN29266.1"/>
    <property type="molecule type" value="Genomic_DNA"/>
</dbReference>